<dbReference type="Proteomes" id="UP000230390">
    <property type="component" value="Unassembled WGS sequence"/>
</dbReference>
<dbReference type="PANTHER" id="PTHR19328:SF75">
    <property type="entry name" value="ALDOSE SUGAR DEHYDROGENASE YLII"/>
    <property type="match status" value="1"/>
</dbReference>
<dbReference type="InterPro" id="IPR011041">
    <property type="entry name" value="Quinoprot_gluc/sorb_DH_b-prop"/>
</dbReference>
<feature type="chain" id="PRO_5013701481" evidence="1">
    <location>
        <begin position="26"/>
        <end position="408"/>
    </location>
</feature>
<dbReference type="InterPro" id="IPR012938">
    <property type="entry name" value="Glc/Sorbosone_DH"/>
</dbReference>
<dbReference type="PROSITE" id="PS51257">
    <property type="entry name" value="PROKAR_LIPOPROTEIN"/>
    <property type="match status" value="1"/>
</dbReference>
<dbReference type="OrthoDB" id="9770043at2"/>
<dbReference type="Pfam" id="PF07995">
    <property type="entry name" value="GSDH"/>
    <property type="match status" value="1"/>
</dbReference>
<feature type="domain" description="Glucose/Sorbosone dehydrogenase" evidence="2">
    <location>
        <begin position="66"/>
        <end position="392"/>
    </location>
</feature>
<protein>
    <submittedName>
        <fullName evidence="3">Glucose dehydrogenase</fullName>
    </submittedName>
</protein>
<gene>
    <name evidence="3" type="ORF">CR105_15955</name>
</gene>
<dbReference type="RefSeq" id="WP_099789909.1">
    <property type="nucleotide sequence ID" value="NZ_JBHLYV010000017.1"/>
</dbReference>
<dbReference type="SUPFAM" id="SSF50952">
    <property type="entry name" value="Soluble quinoprotein glucose dehydrogenase"/>
    <property type="match status" value="1"/>
</dbReference>
<evidence type="ECO:0000259" key="2">
    <source>
        <dbReference type="Pfam" id="PF07995"/>
    </source>
</evidence>
<dbReference type="PANTHER" id="PTHR19328">
    <property type="entry name" value="HEDGEHOG-INTERACTING PROTEIN"/>
    <property type="match status" value="1"/>
</dbReference>
<comment type="caution">
    <text evidence="3">The sequence shown here is derived from an EMBL/GenBank/DDBJ whole genome shotgun (WGS) entry which is preliminary data.</text>
</comment>
<accession>A0A2G8TE02</accession>
<evidence type="ECO:0000256" key="1">
    <source>
        <dbReference type="SAM" id="SignalP"/>
    </source>
</evidence>
<proteinExistence type="predicted"/>
<sequence length="408" mass="42771">MLGDRARTFLLAAMAALLLSCGGGGGSPGVTGPDAPPLPAPPPVPQPLTLALRQVASGLDNPTFVAAPFGDARLFIVERAGRIRIWQDGLLRAIPFLDISARVSTVGEGGLLSIAFHPQYPLNGQYFLYFTDTAGAIVVERRSVSANPSLSDPTSALEIIRIAHPNFRNHYGGLVAFGADGFLYLATGDGGGAGDPARNAQNLGNLLGKMLRLDISGATAGAPYVLPPSNPFIGQAGRRGEIWAYGLRNPWRYSFDGGQLYIADVGQARREEVNIVAATQGGQNYGWNVFEGTLCYDAATCPSAGLTAPLFEYDHGPGDASGCSITGGEVYRGAALPELAGRYLYSDYCAGFLRSFIVAGSGVIEPADWRIPDIGRVISFGRDGDGELYLVSAGGIIHKIIRGTAPAG</sequence>
<dbReference type="EMBL" id="PDOC01000009">
    <property type="protein sequence ID" value="PIL44189.1"/>
    <property type="molecule type" value="Genomic_DNA"/>
</dbReference>
<dbReference type="Gene3D" id="2.120.10.30">
    <property type="entry name" value="TolB, C-terminal domain"/>
    <property type="match status" value="1"/>
</dbReference>
<organism evidence="3 4">
    <name type="scientific">Massilia eurypsychrophila</name>
    <dbReference type="NCBI Taxonomy" id="1485217"/>
    <lineage>
        <taxon>Bacteria</taxon>
        <taxon>Pseudomonadati</taxon>
        <taxon>Pseudomonadota</taxon>
        <taxon>Betaproteobacteria</taxon>
        <taxon>Burkholderiales</taxon>
        <taxon>Oxalobacteraceae</taxon>
        <taxon>Telluria group</taxon>
        <taxon>Massilia</taxon>
    </lineage>
</organism>
<dbReference type="AlphaFoldDB" id="A0A2G8TE02"/>
<evidence type="ECO:0000313" key="4">
    <source>
        <dbReference type="Proteomes" id="UP000230390"/>
    </source>
</evidence>
<evidence type="ECO:0000313" key="3">
    <source>
        <dbReference type="EMBL" id="PIL44189.1"/>
    </source>
</evidence>
<dbReference type="InterPro" id="IPR011042">
    <property type="entry name" value="6-blade_b-propeller_TolB-like"/>
</dbReference>
<name>A0A2G8TE02_9BURK</name>
<reference evidence="3 4" key="1">
    <citation type="submission" date="2017-10" db="EMBL/GenBank/DDBJ databases">
        <title>Massilia psychrophilum sp. nov., a novel purple-pigmented bacterium isolated from Tianshan glacier, Xinjiang Municipality, China.</title>
        <authorList>
            <person name="Wang H."/>
        </authorList>
    </citation>
    <scope>NUCLEOTIDE SEQUENCE [LARGE SCALE GENOMIC DNA]</scope>
    <source>
        <strain evidence="3 4">JCM 30074</strain>
    </source>
</reference>
<keyword evidence="1" id="KW-0732">Signal</keyword>
<keyword evidence="4" id="KW-1185">Reference proteome</keyword>
<feature type="signal peptide" evidence="1">
    <location>
        <begin position="1"/>
        <end position="25"/>
    </location>
</feature>